<evidence type="ECO:0000313" key="7">
    <source>
        <dbReference type="EMBL" id="MBV6289066.1"/>
    </source>
</evidence>
<reference evidence="7" key="1">
    <citation type="journal article" date="2022" name="Int. J. Syst. Evol. Microbiol.">
        <title>Pseudomonas aegrilactucae sp. nov. and Pseudomonas morbosilactucae sp. nov., pathogens causing bacterial rot of lettuce in Japan.</title>
        <authorList>
            <person name="Sawada H."/>
            <person name="Fujikawa T."/>
            <person name="Satou M."/>
        </authorList>
    </citation>
    <scope>NUCLEOTIDE SEQUENCE</scope>
    <source>
        <strain evidence="7">MAFF 301350</strain>
    </source>
</reference>
<dbReference type="EMBL" id="JAHTBI010000070">
    <property type="protein sequence ID" value="MBV6289066.1"/>
    <property type="molecule type" value="Genomic_DNA"/>
</dbReference>
<dbReference type="InterPro" id="IPR013767">
    <property type="entry name" value="PAS_fold"/>
</dbReference>
<dbReference type="InterPro" id="IPR001789">
    <property type="entry name" value="Sig_transdc_resp-reg_receiver"/>
</dbReference>
<reference evidence="7" key="2">
    <citation type="journal article" date="2023" name="Plant Pathol.">
        <title>Dismantling and reorganizing Pseudomonas marginalis sensu#lato.</title>
        <authorList>
            <person name="Sawada H."/>
            <person name="Fujikawa T."/>
            <person name="Satou M."/>
        </authorList>
    </citation>
    <scope>NUCLEOTIDE SEQUENCE</scope>
    <source>
        <strain evidence="7">MAFF 301350</strain>
    </source>
</reference>
<keyword evidence="3" id="KW-0597">Phosphoprotein</keyword>
<evidence type="ECO:0000313" key="8">
    <source>
        <dbReference type="Proteomes" id="UP001106592"/>
    </source>
</evidence>
<dbReference type="GO" id="GO:0005886">
    <property type="term" value="C:plasma membrane"/>
    <property type="evidence" value="ECO:0007669"/>
    <property type="project" value="UniProtKB-SubCell"/>
</dbReference>
<dbReference type="CDD" id="cd01948">
    <property type="entry name" value="EAL"/>
    <property type="match status" value="1"/>
</dbReference>
<dbReference type="NCBIfam" id="TIGR00254">
    <property type="entry name" value="GGDEF"/>
    <property type="match status" value="1"/>
</dbReference>
<protein>
    <submittedName>
        <fullName evidence="7">EAL domain-containing protein</fullName>
    </submittedName>
</protein>
<sequence>MDCAHTPTHDGGSVLLIVDDYPENLISMRALLARQDWEVLTASSGTEALSKLLEHEVDLVLLDVQMPGMDGFEVARLMRGSQRTRLTPIIFLTANEQSQAAVLKGYASGAVDYLFKPFDPQILKPKVQALLEQQRNRRSLQRLSHDLEVARAFNASVLDNAAEGILVVAEDGCIRFANPAISRLLQAPVERLQGADLLSFVQSPMPTLWRDSAFYQAYLDRDIYRLHDALLRTASGHPLPVALSCAALPGEQRAMVVTVLDMSVVRSLHQQLEFQAVTDPLTGLLNRRGFYQAAESTLVRSEHSDKAQALLYLDLDGFKRINDSLGHAVGDRVLHWVAEQLKECLGAYGILARMGGDEFTALLDALDYPEQAARFAEKLIERMSICQQVDGLDVTLGVSIGIATYPDCGPHLDGLLRAADAAMYAAKQAGRQQYRYYDQELNGRARSRLMLEDSVRDAIERHDFSLVYQPQVSLADGRLRGFEALLRWQHPSVGDVPPGLFLPLLEEARLISRLASWIYTQGAVQRRAWREQFGPTLVLGISLSRVQFAMPNLVEELGRVIASHGLQAAQLEVEVAETSLAANLDIALTQLHKLRELGVRVALDDFGAGECSLRLLRDLPIDTLKLDRHLVACLPDSAADAALVRSVIDLCKAYSVSVIAEGVETLEQARWLKANGCDYVQGFLVARPLTAQAAGVFPGFFDWQAGDAPELGKLAPLPATACAHDRAQVPASLSACPARSGAPVDRPEPSG</sequence>
<proteinExistence type="predicted"/>
<dbReference type="InterPro" id="IPR052155">
    <property type="entry name" value="Biofilm_reg_signaling"/>
</dbReference>
<dbReference type="FunFam" id="3.30.70.270:FF:000001">
    <property type="entry name" value="Diguanylate cyclase domain protein"/>
    <property type="match status" value="1"/>
</dbReference>
<dbReference type="GO" id="GO:0003824">
    <property type="term" value="F:catalytic activity"/>
    <property type="evidence" value="ECO:0007669"/>
    <property type="project" value="UniProtKB-ARBA"/>
</dbReference>
<evidence type="ECO:0000256" key="3">
    <source>
        <dbReference type="PROSITE-ProRule" id="PRU00169"/>
    </source>
</evidence>
<dbReference type="Pfam" id="PF00563">
    <property type="entry name" value="EAL"/>
    <property type="match status" value="1"/>
</dbReference>
<dbReference type="SMART" id="SM00448">
    <property type="entry name" value="REC"/>
    <property type="match status" value="1"/>
</dbReference>
<feature type="domain" description="Response regulatory" evidence="4">
    <location>
        <begin position="14"/>
        <end position="131"/>
    </location>
</feature>
<dbReference type="SMART" id="SM00091">
    <property type="entry name" value="PAS"/>
    <property type="match status" value="1"/>
</dbReference>
<dbReference type="CDD" id="cd01949">
    <property type="entry name" value="GGDEF"/>
    <property type="match status" value="1"/>
</dbReference>
<gene>
    <name evidence="7" type="ORF">KUO17_18890</name>
</gene>
<feature type="domain" description="EAL" evidence="5">
    <location>
        <begin position="448"/>
        <end position="702"/>
    </location>
</feature>
<evidence type="ECO:0000256" key="1">
    <source>
        <dbReference type="ARBA" id="ARBA00001946"/>
    </source>
</evidence>
<dbReference type="AlphaFoldDB" id="A0A9Q2XL57"/>
<dbReference type="Pfam" id="PF00072">
    <property type="entry name" value="Response_reg"/>
    <property type="match status" value="1"/>
</dbReference>
<feature type="modified residue" description="4-aspartylphosphate" evidence="3">
    <location>
        <position position="63"/>
    </location>
</feature>
<dbReference type="PANTHER" id="PTHR44757:SF2">
    <property type="entry name" value="BIOFILM ARCHITECTURE MAINTENANCE PROTEIN MBAA"/>
    <property type="match status" value="1"/>
</dbReference>
<dbReference type="Pfam" id="PF00990">
    <property type="entry name" value="GGDEF"/>
    <property type="match status" value="1"/>
</dbReference>
<dbReference type="SMART" id="SM00267">
    <property type="entry name" value="GGDEF"/>
    <property type="match status" value="1"/>
</dbReference>
<dbReference type="SMART" id="SM00052">
    <property type="entry name" value="EAL"/>
    <property type="match status" value="1"/>
</dbReference>
<dbReference type="CDD" id="cd00130">
    <property type="entry name" value="PAS"/>
    <property type="match status" value="1"/>
</dbReference>
<evidence type="ECO:0000259" key="6">
    <source>
        <dbReference type="PROSITE" id="PS50887"/>
    </source>
</evidence>
<dbReference type="PROSITE" id="PS50110">
    <property type="entry name" value="RESPONSE_REGULATORY"/>
    <property type="match status" value="1"/>
</dbReference>
<dbReference type="PANTHER" id="PTHR44757">
    <property type="entry name" value="DIGUANYLATE CYCLASE DGCP"/>
    <property type="match status" value="1"/>
</dbReference>
<dbReference type="GO" id="GO:0000160">
    <property type="term" value="P:phosphorelay signal transduction system"/>
    <property type="evidence" value="ECO:0007669"/>
    <property type="project" value="InterPro"/>
</dbReference>
<dbReference type="PROSITE" id="PS50887">
    <property type="entry name" value="GGDEF"/>
    <property type="match status" value="1"/>
</dbReference>
<dbReference type="InterPro" id="IPR000014">
    <property type="entry name" value="PAS"/>
</dbReference>
<dbReference type="Pfam" id="PF00989">
    <property type="entry name" value="PAS"/>
    <property type="match status" value="1"/>
</dbReference>
<name>A0A9Q2XL57_9PSED</name>
<dbReference type="Proteomes" id="UP001106592">
    <property type="component" value="Unassembled WGS sequence"/>
</dbReference>
<dbReference type="InterPro" id="IPR000160">
    <property type="entry name" value="GGDEF_dom"/>
</dbReference>
<comment type="subcellular location">
    <subcellularLocation>
        <location evidence="2">Cell inner membrane</location>
    </subcellularLocation>
</comment>
<comment type="caution">
    <text evidence="7">The sequence shown here is derived from an EMBL/GenBank/DDBJ whole genome shotgun (WGS) entry which is preliminary data.</text>
</comment>
<evidence type="ECO:0000256" key="2">
    <source>
        <dbReference type="ARBA" id="ARBA00004533"/>
    </source>
</evidence>
<organism evidence="7 8">
    <name type="scientific">Pseudomonas aegrilactucae</name>
    <dbReference type="NCBI Taxonomy" id="2854028"/>
    <lineage>
        <taxon>Bacteria</taxon>
        <taxon>Pseudomonadati</taxon>
        <taxon>Pseudomonadota</taxon>
        <taxon>Gammaproteobacteria</taxon>
        <taxon>Pseudomonadales</taxon>
        <taxon>Pseudomonadaceae</taxon>
        <taxon>Pseudomonas</taxon>
    </lineage>
</organism>
<dbReference type="PROSITE" id="PS50883">
    <property type="entry name" value="EAL"/>
    <property type="match status" value="1"/>
</dbReference>
<evidence type="ECO:0000259" key="4">
    <source>
        <dbReference type="PROSITE" id="PS50110"/>
    </source>
</evidence>
<accession>A0A9Q2XL57</accession>
<dbReference type="GO" id="GO:0006355">
    <property type="term" value="P:regulation of DNA-templated transcription"/>
    <property type="evidence" value="ECO:0007669"/>
    <property type="project" value="InterPro"/>
</dbReference>
<feature type="domain" description="GGDEF" evidence="6">
    <location>
        <begin position="306"/>
        <end position="439"/>
    </location>
</feature>
<dbReference type="InterPro" id="IPR001633">
    <property type="entry name" value="EAL_dom"/>
</dbReference>
<comment type="cofactor">
    <cofactor evidence="1">
        <name>Mg(2+)</name>
        <dbReference type="ChEBI" id="CHEBI:18420"/>
    </cofactor>
</comment>
<evidence type="ECO:0000259" key="5">
    <source>
        <dbReference type="PROSITE" id="PS50883"/>
    </source>
</evidence>
<keyword evidence="8" id="KW-1185">Reference proteome</keyword>